<feature type="signal peptide" evidence="5">
    <location>
        <begin position="1"/>
        <end position="24"/>
    </location>
</feature>
<evidence type="ECO:0000256" key="1">
    <source>
        <dbReference type="ARBA" id="ARBA00004561"/>
    </source>
</evidence>
<sequence length="189" mass="19594">MNIFIKGIASAAVVMICSPISAQAADGKVTFNGEIITNTCTVISGDKDKIVTLPTVQASALSAANQTAGTTPFTISLENCASASDVSVYFEPNEYVSTEGRLKNSIPTGGSDNGADNVDIELLNNNYGVIDLANQTIDTATGKITGGNSTIVTPVDGSATLPFYARYFATNAAEAGKVSSYINFTIVYP</sequence>
<comment type="similarity">
    <text evidence="2">Belongs to the fimbrial protein family.</text>
</comment>
<feature type="chain" id="PRO_5016325711" evidence="5">
    <location>
        <begin position="25"/>
        <end position="189"/>
    </location>
</feature>
<dbReference type="InterPro" id="IPR050263">
    <property type="entry name" value="Bact_Fimbrial_Adh_Pro"/>
</dbReference>
<dbReference type="GO" id="GO:0009289">
    <property type="term" value="C:pilus"/>
    <property type="evidence" value="ECO:0007669"/>
    <property type="project" value="UniProtKB-SubCell"/>
</dbReference>
<comment type="subcellular location">
    <subcellularLocation>
        <location evidence="1">Fimbrium</location>
    </subcellularLocation>
</comment>
<dbReference type="EMBL" id="QJJG01000019">
    <property type="protein sequence ID" value="PXW39525.1"/>
    <property type="molecule type" value="Genomic_DNA"/>
</dbReference>
<dbReference type="InterPro" id="IPR008966">
    <property type="entry name" value="Adhesion_dom_sf"/>
</dbReference>
<dbReference type="InterPro" id="IPR039458">
    <property type="entry name" value="FimA-like"/>
</dbReference>
<dbReference type="Proteomes" id="UP000247485">
    <property type="component" value="Unassembled WGS sequence"/>
</dbReference>
<proteinExistence type="inferred from homology"/>
<reference evidence="6 7" key="1">
    <citation type="submission" date="2018-05" db="EMBL/GenBank/DDBJ databases">
        <title>Freshwater and sediment microbial communities from various areas in North America, analyzing microbe dynamics in response to fracking.</title>
        <authorList>
            <person name="Lamendella R."/>
        </authorList>
    </citation>
    <scope>NUCLEOTIDE SEQUENCE [LARGE SCALE GENOMIC DNA]</scope>
    <source>
        <strain evidence="6 7">67</strain>
    </source>
</reference>
<evidence type="ECO:0000256" key="4">
    <source>
        <dbReference type="ARBA" id="ARBA00023263"/>
    </source>
</evidence>
<gene>
    <name evidence="6" type="ORF">DET57_1199</name>
</gene>
<evidence type="ECO:0000313" key="7">
    <source>
        <dbReference type="Proteomes" id="UP000247485"/>
    </source>
</evidence>
<evidence type="ECO:0000256" key="5">
    <source>
        <dbReference type="SAM" id="SignalP"/>
    </source>
</evidence>
<name>A0A318FH19_KLEOX</name>
<comment type="caution">
    <text evidence="6">The sequence shown here is derived from an EMBL/GenBank/DDBJ whole genome shotgun (WGS) entry which is preliminary data.</text>
</comment>
<protein>
    <submittedName>
        <fullName evidence="6">Major type 1 subunit fimbrin (Pilin)</fullName>
    </submittedName>
</protein>
<keyword evidence="4" id="KW-0281">Fimbrium</keyword>
<dbReference type="InterPro" id="IPR036937">
    <property type="entry name" value="Adhesion_dom_fimbrial_sf"/>
</dbReference>
<dbReference type="RefSeq" id="WP_110276300.1">
    <property type="nucleotide sequence ID" value="NZ_QJJG01000019.1"/>
</dbReference>
<dbReference type="Pfam" id="PF16970">
    <property type="entry name" value="FimA"/>
    <property type="match status" value="1"/>
</dbReference>
<accession>A0A318FH19</accession>
<evidence type="ECO:0000313" key="6">
    <source>
        <dbReference type="EMBL" id="PXW39525.1"/>
    </source>
</evidence>
<organism evidence="6 7">
    <name type="scientific">Klebsiella oxytoca</name>
    <dbReference type="NCBI Taxonomy" id="571"/>
    <lineage>
        <taxon>Bacteria</taxon>
        <taxon>Pseudomonadati</taxon>
        <taxon>Pseudomonadota</taxon>
        <taxon>Gammaproteobacteria</taxon>
        <taxon>Enterobacterales</taxon>
        <taxon>Enterobacteriaceae</taxon>
        <taxon>Klebsiella/Raoultella group</taxon>
        <taxon>Klebsiella</taxon>
    </lineage>
</organism>
<dbReference type="PANTHER" id="PTHR33420">
    <property type="entry name" value="FIMBRIAL SUBUNIT ELFA-RELATED"/>
    <property type="match status" value="1"/>
</dbReference>
<dbReference type="AlphaFoldDB" id="A0A318FH19"/>
<evidence type="ECO:0000256" key="2">
    <source>
        <dbReference type="ARBA" id="ARBA00006671"/>
    </source>
</evidence>
<dbReference type="Gene3D" id="2.60.40.1090">
    <property type="entry name" value="Fimbrial-type adhesion domain"/>
    <property type="match status" value="1"/>
</dbReference>
<evidence type="ECO:0000256" key="3">
    <source>
        <dbReference type="ARBA" id="ARBA00022729"/>
    </source>
</evidence>
<keyword evidence="3 5" id="KW-0732">Signal</keyword>
<dbReference type="PANTHER" id="PTHR33420:SF3">
    <property type="entry name" value="FIMBRIAL SUBUNIT ELFA"/>
    <property type="match status" value="1"/>
</dbReference>
<dbReference type="SUPFAM" id="SSF49401">
    <property type="entry name" value="Bacterial adhesins"/>
    <property type="match status" value="1"/>
</dbReference>
<dbReference type="GO" id="GO:0043709">
    <property type="term" value="P:cell adhesion involved in single-species biofilm formation"/>
    <property type="evidence" value="ECO:0007669"/>
    <property type="project" value="TreeGrafter"/>
</dbReference>